<evidence type="ECO:0000313" key="2">
    <source>
        <dbReference type="EMBL" id="WAC02415.1"/>
    </source>
</evidence>
<dbReference type="InterPro" id="IPR013785">
    <property type="entry name" value="Aldolase_TIM"/>
</dbReference>
<dbReference type="EMBL" id="CP113088">
    <property type="protein sequence ID" value="WAC02415.1"/>
    <property type="molecule type" value="Genomic_DNA"/>
</dbReference>
<dbReference type="RefSeq" id="WP_267677013.1">
    <property type="nucleotide sequence ID" value="NZ_CP113088.1"/>
</dbReference>
<sequence length="319" mass="34950">MATYYGQRAGAGLIISEGTSPSVNGLGYPRIPGAYSPAQIEGWKAIAEAIHEKGSILFVQLMHCGRITSAENLPKMGETLAPSAVKADGKMMTDTKGLLEHETPKKMTLEDIETAQMEYVNCAKNLIRVGVDGVELHSANGYLMEQFLNPKSNLRADEYGGNFKNRARFVIETTKKVVAAIGAENVGIRFSPYGEMNDVKSDYDDLVELYVYLATELKTLGIAYIHIVDHRGEMGAPEFKTEIKKTIKGAFAGTVITGGEIHSKEKAQDVLDQGFDMAYIGRSFISNPDLVEKLKNDKALTQPKEALFYTPGAEGYTDY</sequence>
<protein>
    <submittedName>
        <fullName evidence="2">Alkene reductase</fullName>
    </submittedName>
</protein>
<reference evidence="2" key="1">
    <citation type="submission" date="2022-11" db="EMBL/GenBank/DDBJ databases">
        <title>Lacinutrix neustonica HL-RS19T sp. nov., isolated from the surface microlayer sample of brackish Lake Shihwa.</title>
        <authorList>
            <person name="Choi J.Y."/>
            <person name="Hwang C.Y."/>
        </authorList>
    </citation>
    <scope>NUCLEOTIDE SEQUENCE</scope>
    <source>
        <strain evidence="2">HL-RS19</strain>
    </source>
</reference>
<keyword evidence="3" id="KW-1185">Reference proteome</keyword>
<dbReference type="InterPro" id="IPR001155">
    <property type="entry name" value="OxRdtase_FMN_N"/>
</dbReference>
<dbReference type="GO" id="GO:0005829">
    <property type="term" value="C:cytosol"/>
    <property type="evidence" value="ECO:0007669"/>
    <property type="project" value="TreeGrafter"/>
</dbReference>
<name>A0A9E8MY57_9FLAO</name>
<dbReference type="Proteomes" id="UP001164705">
    <property type="component" value="Chromosome"/>
</dbReference>
<gene>
    <name evidence="2" type="ORF">N7U66_01460</name>
</gene>
<evidence type="ECO:0000259" key="1">
    <source>
        <dbReference type="Pfam" id="PF00724"/>
    </source>
</evidence>
<dbReference type="CDD" id="cd02933">
    <property type="entry name" value="OYE_like_FMN"/>
    <property type="match status" value="1"/>
</dbReference>
<dbReference type="AlphaFoldDB" id="A0A9E8MY57"/>
<dbReference type="Pfam" id="PF00724">
    <property type="entry name" value="Oxidored_FMN"/>
    <property type="match status" value="1"/>
</dbReference>
<dbReference type="InterPro" id="IPR045247">
    <property type="entry name" value="Oye-like"/>
</dbReference>
<dbReference type="SUPFAM" id="SSF51395">
    <property type="entry name" value="FMN-linked oxidoreductases"/>
    <property type="match status" value="1"/>
</dbReference>
<dbReference type="PANTHER" id="PTHR22893:SF91">
    <property type="entry name" value="NADPH DEHYDROGENASE 2-RELATED"/>
    <property type="match status" value="1"/>
</dbReference>
<organism evidence="2 3">
    <name type="scientific">Lacinutrix neustonica</name>
    <dbReference type="NCBI Taxonomy" id="2980107"/>
    <lineage>
        <taxon>Bacteria</taxon>
        <taxon>Pseudomonadati</taxon>
        <taxon>Bacteroidota</taxon>
        <taxon>Flavobacteriia</taxon>
        <taxon>Flavobacteriales</taxon>
        <taxon>Flavobacteriaceae</taxon>
        <taxon>Lacinutrix</taxon>
    </lineage>
</organism>
<dbReference type="KEGG" id="lnu:N7U66_01460"/>
<dbReference type="PANTHER" id="PTHR22893">
    <property type="entry name" value="NADH OXIDOREDUCTASE-RELATED"/>
    <property type="match status" value="1"/>
</dbReference>
<proteinExistence type="predicted"/>
<feature type="domain" description="NADH:flavin oxidoreductase/NADH oxidase N-terminal" evidence="1">
    <location>
        <begin position="1"/>
        <end position="298"/>
    </location>
</feature>
<dbReference type="GO" id="GO:0016491">
    <property type="term" value="F:oxidoreductase activity"/>
    <property type="evidence" value="ECO:0007669"/>
    <property type="project" value="InterPro"/>
</dbReference>
<evidence type="ECO:0000313" key="3">
    <source>
        <dbReference type="Proteomes" id="UP001164705"/>
    </source>
</evidence>
<accession>A0A9E8MY57</accession>
<dbReference type="Gene3D" id="3.20.20.70">
    <property type="entry name" value="Aldolase class I"/>
    <property type="match status" value="1"/>
</dbReference>
<dbReference type="GO" id="GO:0010181">
    <property type="term" value="F:FMN binding"/>
    <property type="evidence" value="ECO:0007669"/>
    <property type="project" value="InterPro"/>
</dbReference>